<dbReference type="EMBL" id="LIAE01008298">
    <property type="protein sequence ID" value="PAV74678.1"/>
    <property type="molecule type" value="Genomic_DNA"/>
</dbReference>
<keyword evidence="2" id="KW-0804">Transcription</keyword>
<dbReference type="GO" id="GO:0006357">
    <property type="term" value="P:regulation of transcription by RNA polymerase II"/>
    <property type="evidence" value="ECO:0007669"/>
    <property type="project" value="TreeGrafter"/>
</dbReference>
<feature type="domain" description="NR LBD" evidence="4">
    <location>
        <begin position="28"/>
        <end position="288"/>
    </location>
</feature>
<dbReference type="InterPro" id="IPR000536">
    <property type="entry name" value="Nucl_hrmn_rcpt_lig-bd"/>
</dbReference>
<reference evidence="5 6" key="1">
    <citation type="journal article" date="2017" name="Curr. Biol.">
        <title>Genome architecture and evolution of a unichromosomal asexual nematode.</title>
        <authorList>
            <person name="Fradin H."/>
            <person name="Zegar C."/>
            <person name="Gutwein M."/>
            <person name="Lucas J."/>
            <person name="Kovtun M."/>
            <person name="Corcoran D."/>
            <person name="Baugh L.R."/>
            <person name="Kiontke K."/>
            <person name="Gunsalus K."/>
            <person name="Fitch D.H."/>
            <person name="Piano F."/>
        </authorList>
    </citation>
    <scope>NUCLEOTIDE SEQUENCE [LARGE SCALE GENOMIC DNA]</scope>
    <source>
        <strain evidence="5">PF1309</strain>
    </source>
</reference>
<protein>
    <recommendedName>
        <fullName evidence="4">NR LBD domain-containing protein</fullName>
    </recommendedName>
</protein>
<keyword evidence="6" id="KW-1185">Reference proteome</keyword>
<dbReference type="GO" id="GO:0005634">
    <property type="term" value="C:nucleus"/>
    <property type="evidence" value="ECO:0007669"/>
    <property type="project" value="TreeGrafter"/>
</dbReference>
<evidence type="ECO:0000313" key="5">
    <source>
        <dbReference type="EMBL" id="PAV74678.1"/>
    </source>
</evidence>
<evidence type="ECO:0000313" key="6">
    <source>
        <dbReference type="Proteomes" id="UP000218231"/>
    </source>
</evidence>
<proteinExistence type="predicted"/>
<evidence type="ECO:0000259" key="4">
    <source>
        <dbReference type="PROSITE" id="PS51843"/>
    </source>
</evidence>
<dbReference type="OrthoDB" id="5830034at2759"/>
<dbReference type="Proteomes" id="UP000218231">
    <property type="component" value="Unassembled WGS sequence"/>
</dbReference>
<dbReference type="SUPFAM" id="SSF48508">
    <property type="entry name" value="Nuclear receptor ligand-binding domain"/>
    <property type="match status" value="1"/>
</dbReference>
<evidence type="ECO:0000256" key="3">
    <source>
        <dbReference type="ARBA" id="ARBA00023170"/>
    </source>
</evidence>
<gene>
    <name evidence="5" type="ORF">WR25_19460</name>
</gene>
<keyword evidence="1" id="KW-0805">Transcription regulation</keyword>
<dbReference type="PANTHER" id="PTHR46011:SF32">
    <property type="entry name" value="NUCLEAR HORMONE RECEPTOR FAMILY"/>
    <property type="match status" value="1"/>
</dbReference>
<name>A0A2A2KLC4_9BILA</name>
<dbReference type="SMART" id="SM00430">
    <property type="entry name" value="HOLI"/>
    <property type="match status" value="1"/>
</dbReference>
<dbReference type="GO" id="GO:0003700">
    <property type="term" value="F:DNA-binding transcription factor activity"/>
    <property type="evidence" value="ECO:0007669"/>
    <property type="project" value="TreeGrafter"/>
</dbReference>
<accession>A0A2A2KLC4</accession>
<dbReference type="Pfam" id="PF00104">
    <property type="entry name" value="Hormone_recep"/>
    <property type="match status" value="1"/>
</dbReference>
<organism evidence="5 6">
    <name type="scientific">Diploscapter pachys</name>
    <dbReference type="NCBI Taxonomy" id="2018661"/>
    <lineage>
        <taxon>Eukaryota</taxon>
        <taxon>Metazoa</taxon>
        <taxon>Ecdysozoa</taxon>
        <taxon>Nematoda</taxon>
        <taxon>Chromadorea</taxon>
        <taxon>Rhabditida</taxon>
        <taxon>Rhabditina</taxon>
        <taxon>Rhabditomorpha</taxon>
        <taxon>Rhabditoidea</taxon>
        <taxon>Rhabditidae</taxon>
        <taxon>Diploscapter</taxon>
    </lineage>
</organism>
<keyword evidence="3" id="KW-0675">Receptor</keyword>
<dbReference type="PANTHER" id="PTHR46011">
    <property type="entry name" value="NUCLEAR HORMONE RECEPTOR FAMILY MEMBER NHR-86-RELATED"/>
    <property type="match status" value="1"/>
</dbReference>
<comment type="caution">
    <text evidence="5">The sequence shown here is derived from an EMBL/GenBank/DDBJ whole genome shotgun (WGS) entry which is preliminary data.</text>
</comment>
<dbReference type="InterPro" id="IPR035500">
    <property type="entry name" value="NHR-like_dom_sf"/>
</dbReference>
<evidence type="ECO:0000256" key="1">
    <source>
        <dbReference type="ARBA" id="ARBA00023015"/>
    </source>
</evidence>
<dbReference type="PROSITE" id="PS51843">
    <property type="entry name" value="NR_LBD"/>
    <property type="match status" value="1"/>
</dbReference>
<dbReference type="STRING" id="2018661.A0A2A2KLC4"/>
<evidence type="ECO:0000256" key="2">
    <source>
        <dbReference type="ARBA" id="ARBA00023163"/>
    </source>
</evidence>
<dbReference type="AlphaFoldDB" id="A0A2A2KLC4"/>
<dbReference type="Gene3D" id="1.10.565.10">
    <property type="entry name" value="Retinoid X Receptor"/>
    <property type="match status" value="1"/>
</dbReference>
<sequence>MSPTTTKPDFARVFPPTTTKPDFARVFPPTTTIPDFARVFPPTTTKPDFARVFPPTTTKPDFARELFISRPARLEECNEEDMRDLPHALEFIISSFPEFNALERSQKDILFRNFFLQYGCLECAYWSIVFNRCDVLFTLSGNYIDLNNLDFFFGNIDPVKKKKMIEFMEKTCKTFCDTFLKNAFGLMSDKFEFYTLIGYVIFDIALEGQSDECLAVCKEVRNRLMSELIYYYKNVKKIKNTSGRIAKLMQLPPLVQRASNKFREDVEISHIFGIYIFTESFYDLVFAKEPISNGTIAQAINGISNGIAQSINLNTSNNGYVTGQVNEHGLVQLL</sequence>